<reference evidence="2 3" key="1">
    <citation type="submission" date="2024-01" db="EMBL/GenBank/DDBJ databases">
        <title>A draft genome for the cacao thread blight pathogen Marasmiellus scandens.</title>
        <authorList>
            <person name="Baruah I.K."/>
            <person name="Leung J."/>
            <person name="Bukari Y."/>
            <person name="Amoako-Attah I."/>
            <person name="Meinhardt L.W."/>
            <person name="Bailey B.A."/>
            <person name="Cohen S.P."/>
        </authorList>
    </citation>
    <scope>NUCLEOTIDE SEQUENCE [LARGE SCALE GENOMIC DNA]</scope>
    <source>
        <strain evidence="2 3">GH-19</strain>
    </source>
</reference>
<name>A0ABR1JIB6_9AGAR</name>
<dbReference type="Proteomes" id="UP001498398">
    <property type="component" value="Unassembled WGS sequence"/>
</dbReference>
<keyword evidence="3" id="KW-1185">Reference proteome</keyword>
<feature type="region of interest" description="Disordered" evidence="1">
    <location>
        <begin position="448"/>
        <end position="468"/>
    </location>
</feature>
<evidence type="ECO:0000256" key="1">
    <source>
        <dbReference type="SAM" id="MobiDB-lite"/>
    </source>
</evidence>
<dbReference type="EMBL" id="JBANRG010000012">
    <property type="protein sequence ID" value="KAK7461747.1"/>
    <property type="molecule type" value="Genomic_DNA"/>
</dbReference>
<sequence length="468" mass="52471">MPRRSNAATSRAEGAKKAREKRTVKDIQPIVAVHFGAAPIFASEVSSSAELNNESDTDSVNEIINRFVTLEESGVAPECKSDIEVDDDEEDIVDESQLSAFAKVLERAQQEANMREKATKARKPNRPSTYTGNAPRTICEHAAKRKKFVATGGKLISDFFRPASEEPDKEGGQEVSSDSELEVQEVPAPNTQAVRDIAEPQPFDWNELQLADPHANRIHLNQLFNELKQLPDLHGPDTRADAALNTLHYRDWPALRKAAEGLSRKVKDKKLDVVFHARITAMLGALNLYLDCYTTCTWKQASFLAARSQGKSVSYAQKIHTWLHRFLSHGELPMHHYGRFHASILNDEDIRVEIKDYLLERSKRGYIFAKDIVELIASDEMQKKLQAEDGKLVTISVRTAQHWFRKLDWHRLATVRAMTPLAPNRTRTGPEVQVQWLCRVGPGPVGSGRGPVAEHMVGPGPTLDPLRE</sequence>
<evidence type="ECO:0000313" key="2">
    <source>
        <dbReference type="EMBL" id="KAK7461747.1"/>
    </source>
</evidence>
<feature type="region of interest" description="Disordered" evidence="1">
    <location>
        <begin position="159"/>
        <end position="186"/>
    </location>
</feature>
<accession>A0ABR1JIB6</accession>
<comment type="caution">
    <text evidence="2">The sequence shown here is derived from an EMBL/GenBank/DDBJ whole genome shotgun (WGS) entry which is preliminary data.</text>
</comment>
<feature type="compositionally biased region" description="Basic and acidic residues" evidence="1">
    <location>
        <begin position="163"/>
        <end position="172"/>
    </location>
</feature>
<feature type="region of interest" description="Disordered" evidence="1">
    <location>
        <begin position="1"/>
        <end position="23"/>
    </location>
</feature>
<feature type="region of interest" description="Disordered" evidence="1">
    <location>
        <begin position="115"/>
        <end position="134"/>
    </location>
</feature>
<protein>
    <submittedName>
        <fullName evidence="2">Uncharacterized protein</fullName>
    </submittedName>
</protein>
<evidence type="ECO:0000313" key="3">
    <source>
        <dbReference type="Proteomes" id="UP001498398"/>
    </source>
</evidence>
<feature type="compositionally biased region" description="Basic and acidic residues" evidence="1">
    <location>
        <begin position="13"/>
        <end position="23"/>
    </location>
</feature>
<organism evidence="2 3">
    <name type="scientific">Marasmiellus scandens</name>
    <dbReference type="NCBI Taxonomy" id="2682957"/>
    <lineage>
        <taxon>Eukaryota</taxon>
        <taxon>Fungi</taxon>
        <taxon>Dikarya</taxon>
        <taxon>Basidiomycota</taxon>
        <taxon>Agaricomycotina</taxon>
        <taxon>Agaricomycetes</taxon>
        <taxon>Agaricomycetidae</taxon>
        <taxon>Agaricales</taxon>
        <taxon>Marasmiineae</taxon>
        <taxon>Omphalotaceae</taxon>
        <taxon>Marasmiellus</taxon>
    </lineage>
</organism>
<gene>
    <name evidence="2" type="ORF">VKT23_008176</name>
</gene>
<proteinExistence type="predicted"/>